<dbReference type="GO" id="GO:1990544">
    <property type="term" value="P:mitochondrial ATP transmembrane transport"/>
    <property type="evidence" value="ECO:0007669"/>
    <property type="project" value="InterPro"/>
</dbReference>
<dbReference type="EMBL" id="JWZT01003130">
    <property type="protein sequence ID" value="KII67591.1"/>
    <property type="molecule type" value="Genomic_DNA"/>
</dbReference>
<evidence type="ECO:0000256" key="5">
    <source>
        <dbReference type="ARBA" id="ARBA00022449"/>
    </source>
</evidence>
<dbReference type="InterPro" id="IPR018108">
    <property type="entry name" value="MCP_transmembrane"/>
</dbReference>
<dbReference type="Pfam" id="PF00153">
    <property type="entry name" value="Mito_carr"/>
    <property type="match status" value="3"/>
</dbReference>
<name>A0A0C2MK61_THEKT</name>
<keyword evidence="10" id="KW-0496">Mitochondrion</keyword>
<keyword evidence="4 15" id="KW-0813">Transport</keyword>
<dbReference type="GO" id="GO:1901029">
    <property type="term" value="P:negative regulation of mitochondrial outer membrane permeabilization involved in apoptotic signaling pathway"/>
    <property type="evidence" value="ECO:0007669"/>
    <property type="project" value="TreeGrafter"/>
</dbReference>
<evidence type="ECO:0000256" key="8">
    <source>
        <dbReference type="ARBA" id="ARBA00022792"/>
    </source>
</evidence>
<evidence type="ECO:0000256" key="9">
    <source>
        <dbReference type="ARBA" id="ARBA00022989"/>
    </source>
</evidence>
<dbReference type="Proteomes" id="UP000031668">
    <property type="component" value="Unassembled WGS sequence"/>
</dbReference>
<evidence type="ECO:0000256" key="14">
    <source>
        <dbReference type="PROSITE-ProRule" id="PRU00282"/>
    </source>
</evidence>
<evidence type="ECO:0000256" key="1">
    <source>
        <dbReference type="ARBA" id="ARBA00004448"/>
    </source>
</evidence>
<feature type="transmembrane region" description="Helical" evidence="16">
    <location>
        <begin position="183"/>
        <end position="207"/>
    </location>
</feature>
<accession>A0A0C2MK61</accession>
<feature type="transmembrane region" description="Helical" evidence="16">
    <location>
        <begin position="219"/>
        <end position="240"/>
    </location>
</feature>
<evidence type="ECO:0000256" key="7">
    <source>
        <dbReference type="ARBA" id="ARBA00022737"/>
    </source>
</evidence>
<comment type="subunit">
    <text evidence="3 16">Monomer.</text>
</comment>
<comment type="similarity">
    <text evidence="2 15">Belongs to the mitochondrial carrier (TC 2.A.29) family.</text>
</comment>
<keyword evidence="18" id="KW-1185">Reference proteome</keyword>
<comment type="caution">
    <text evidence="17">The sequence shown here is derived from an EMBL/GenBank/DDBJ whole genome shotgun (WGS) entry which is preliminary data.</text>
</comment>
<organism evidence="17 18">
    <name type="scientific">Thelohanellus kitauei</name>
    <name type="common">Myxosporean</name>
    <dbReference type="NCBI Taxonomy" id="669202"/>
    <lineage>
        <taxon>Eukaryota</taxon>
        <taxon>Metazoa</taxon>
        <taxon>Cnidaria</taxon>
        <taxon>Myxozoa</taxon>
        <taxon>Myxosporea</taxon>
        <taxon>Bivalvulida</taxon>
        <taxon>Platysporina</taxon>
        <taxon>Myxobolidae</taxon>
        <taxon>Thelohanellus</taxon>
    </lineage>
</organism>
<dbReference type="InterPro" id="IPR002067">
    <property type="entry name" value="MCP"/>
</dbReference>
<protein>
    <recommendedName>
        <fullName evidence="16">ADP/ATP translocase</fullName>
    </recommendedName>
    <alternativeName>
        <fullName evidence="16">ADP,ATP carrier protein</fullName>
    </alternativeName>
</protein>
<dbReference type="PANTHER" id="PTHR45635">
    <property type="entry name" value="ADP,ATP CARRIER PROTEIN 1-RELATED-RELATED"/>
    <property type="match status" value="1"/>
</dbReference>
<dbReference type="PROSITE" id="PS50920">
    <property type="entry name" value="SOLCAR"/>
    <property type="match status" value="3"/>
</dbReference>
<comment type="subcellular location">
    <subcellularLocation>
        <location evidence="16">Membrane</location>
        <topology evidence="16">Multi-pass membrane protein</topology>
    </subcellularLocation>
    <subcellularLocation>
        <location evidence="1">Mitochondrion inner membrane</location>
        <topology evidence="1">Multi-pass membrane protein</topology>
    </subcellularLocation>
</comment>
<evidence type="ECO:0000256" key="4">
    <source>
        <dbReference type="ARBA" id="ARBA00022448"/>
    </source>
</evidence>
<comment type="function">
    <text evidence="13">ADP:ATP antiporter that mediates import of ADP into the mitochondrial matrix for ATP synthesis, and export of ATP out to fuel the cell. Cycles between the cytoplasmic-open state (c-state) and the matrix-open state (m-state): operates by the alternating access mechanism with a single substrate-binding site intermittently exposed to either the cytosolic (c-state) or matrix (m-state) side of the inner mitochondrial membrane.</text>
</comment>
<dbReference type="InterPro" id="IPR023395">
    <property type="entry name" value="MCP_dom_sf"/>
</dbReference>
<evidence type="ECO:0000313" key="17">
    <source>
        <dbReference type="EMBL" id="KII67591.1"/>
    </source>
</evidence>
<keyword evidence="5" id="KW-0050">Antiport</keyword>
<dbReference type="GO" id="GO:0140021">
    <property type="term" value="P:mitochondrial ADP transmembrane transport"/>
    <property type="evidence" value="ECO:0007669"/>
    <property type="project" value="InterPro"/>
</dbReference>
<dbReference type="Gene3D" id="1.50.40.10">
    <property type="entry name" value="Mitochondrial carrier domain"/>
    <property type="match status" value="1"/>
</dbReference>
<evidence type="ECO:0000256" key="13">
    <source>
        <dbReference type="ARBA" id="ARBA00045250"/>
    </source>
</evidence>
<dbReference type="SUPFAM" id="SSF103506">
    <property type="entry name" value="Mitochondrial carrier"/>
    <property type="match status" value="1"/>
</dbReference>
<keyword evidence="8" id="KW-0999">Mitochondrion inner membrane</keyword>
<sequence>MSSNSPPANKSNHELSFAENFMLGGTAAAVSKTVAAPLERVKLLIQNEAEMIKHGSLKKSYGGFIGCVKHTYNAEGLLPFWRGNMANVIRYFPTQALNFSFLDKIKGIWTSEPSDSFFKKLYVNMVSGGCAGSGSLLFVYSLDYARTRLANDILQADKGGIRQFSGLTNVYVKTLKSDGIRGLYRGFGISCVGIFVYRGIYFGLYYTAKPVLLEHNANFLLSFLLAYTVTVLGETFTYPIDTVRRRMMMSSLEQKPYKDSIECAVKILENEGIKAYFKGCGANVLRGFAGAVLLAGFDKFKYWYVKIAKN</sequence>
<evidence type="ECO:0000256" key="11">
    <source>
        <dbReference type="ARBA" id="ARBA00023136"/>
    </source>
</evidence>
<comment type="caution">
    <text evidence="16">Lacks conserved residue(s) required for the propagation of feature annotation.</text>
</comment>
<keyword evidence="11 14" id="KW-0472">Membrane</keyword>
<dbReference type="PRINTS" id="PR00926">
    <property type="entry name" value="MITOCARRIER"/>
</dbReference>
<reference evidence="17 18" key="1">
    <citation type="journal article" date="2014" name="Genome Biol. Evol.">
        <title>The genome of the myxosporean Thelohanellus kitauei shows adaptations to nutrient acquisition within its fish host.</title>
        <authorList>
            <person name="Yang Y."/>
            <person name="Xiong J."/>
            <person name="Zhou Z."/>
            <person name="Huo F."/>
            <person name="Miao W."/>
            <person name="Ran C."/>
            <person name="Liu Y."/>
            <person name="Zhang J."/>
            <person name="Feng J."/>
            <person name="Wang M."/>
            <person name="Wang M."/>
            <person name="Wang L."/>
            <person name="Yao B."/>
        </authorList>
    </citation>
    <scope>NUCLEOTIDE SEQUENCE [LARGE SCALE GENOMIC DNA]</scope>
    <source>
        <strain evidence="17">Wuqing</strain>
    </source>
</reference>
<evidence type="ECO:0000256" key="6">
    <source>
        <dbReference type="ARBA" id="ARBA00022692"/>
    </source>
</evidence>
<keyword evidence="7" id="KW-0677">Repeat</keyword>
<dbReference type="InterPro" id="IPR002113">
    <property type="entry name" value="ADT_euk_type"/>
</dbReference>
<comment type="catalytic activity">
    <reaction evidence="12">
        <text>ADP(in) + ATP(out) = ADP(out) + ATP(in)</text>
        <dbReference type="Rhea" id="RHEA:34999"/>
        <dbReference type="ChEBI" id="CHEBI:30616"/>
        <dbReference type="ChEBI" id="CHEBI:456216"/>
    </reaction>
    <physiologicalReaction direction="left-to-right" evidence="12">
        <dbReference type="Rhea" id="RHEA:35000"/>
    </physiologicalReaction>
</comment>
<evidence type="ECO:0000313" key="18">
    <source>
        <dbReference type="Proteomes" id="UP000031668"/>
    </source>
</evidence>
<comment type="function">
    <text evidence="16">Catalyzes the exchange of ADP and ATP across the membrane.</text>
</comment>
<dbReference type="AlphaFoldDB" id="A0A0C2MK61"/>
<keyword evidence="9 16" id="KW-1133">Transmembrane helix</keyword>
<evidence type="ECO:0000256" key="16">
    <source>
        <dbReference type="RuleBase" id="RU368008"/>
    </source>
</evidence>
<evidence type="ECO:0000256" key="3">
    <source>
        <dbReference type="ARBA" id="ARBA00011245"/>
    </source>
</evidence>
<dbReference type="PRINTS" id="PR00927">
    <property type="entry name" value="ADPTRNSLCASE"/>
</dbReference>
<dbReference type="PANTHER" id="PTHR45635:SF14">
    <property type="entry name" value="ADP_ATP TRANSLOCASE"/>
    <property type="match status" value="1"/>
</dbReference>
<gene>
    <name evidence="17" type="ORF">RF11_14325</name>
</gene>
<evidence type="ECO:0000256" key="12">
    <source>
        <dbReference type="ARBA" id="ARBA00024143"/>
    </source>
</evidence>
<evidence type="ECO:0000256" key="2">
    <source>
        <dbReference type="ARBA" id="ARBA00006375"/>
    </source>
</evidence>
<feature type="repeat" description="Solcar" evidence="14">
    <location>
        <begin position="217"/>
        <end position="303"/>
    </location>
</feature>
<dbReference type="GO" id="GO:0005743">
    <property type="term" value="C:mitochondrial inner membrane"/>
    <property type="evidence" value="ECO:0007669"/>
    <property type="project" value="UniProtKB-SubCell"/>
</dbReference>
<dbReference type="OrthoDB" id="270584at2759"/>
<dbReference type="OMA" id="KLQVIMF"/>
<evidence type="ECO:0000256" key="10">
    <source>
        <dbReference type="ARBA" id="ARBA00023128"/>
    </source>
</evidence>
<evidence type="ECO:0000256" key="15">
    <source>
        <dbReference type="RuleBase" id="RU000488"/>
    </source>
</evidence>
<keyword evidence="6 14" id="KW-0812">Transmembrane</keyword>
<feature type="repeat" description="Solcar" evidence="14">
    <location>
        <begin position="15"/>
        <end position="108"/>
    </location>
</feature>
<feature type="repeat" description="Solcar" evidence="14">
    <location>
        <begin position="119"/>
        <end position="211"/>
    </location>
</feature>
<proteinExistence type="inferred from homology"/>
<dbReference type="GO" id="GO:0005471">
    <property type="term" value="F:ATP:ADP antiporter activity"/>
    <property type="evidence" value="ECO:0007669"/>
    <property type="project" value="UniProtKB-UniRule"/>
</dbReference>